<evidence type="ECO:0000256" key="4">
    <source>
        <dbReference type="ARBA" id="ARBA00022741"/>
    </source>
</evidence>
<keyword evidence="2 7" id="KW-0436">Ligase</keyword>
<evidence type="ECO:0000259" key="9">
    <source>
        <dbReference type="PROSITE" id="PS50862"/>
    </source>
</evidence>
<dbReference type="SUPFAM" id="SSF55681">
    <property type="entry name" value="Class II aaRS and biotin synthetases"/>
    <property type="match status" value="1"/>
</dbReference>
<evidence type="ECO:0000313" key="11">
    <source>
        <dbReference type="Proteomes" id="UP000769780"/>
    </source>
</evidence>
<keyword evidence="11" id="KW-1185">Reference proteome</keyword>
<dbReference type="InterPro" id="IPR004618">
    <property type="entry name" value="AsnA"/>
</dbReference>
<evidence type="ECO:0000256" key="7">
    <source>
        <dbReference type="HAMAP-Rule" id="MF_00555"/>
    </source>
</evidence>
<name>A0ABS7K6Q2_9BACI</name>
<dbReference type="HAMAP" id="MF_00555">
    <property type="entry name" value="AsnA"/>
    <property type="match status" value="1"/>
</dbReference>
<dbReference type="Proteomes" id="UP000769780">
    <property type="component" value="Unassembled WGS sequence"/>
</dbReference>
<gene>
    <name evidence="7" type="primary">asnA</name>
    <name evidence="10" type="ORF">H0185_13875</name>
</gene>
<dbReference type="PIRSF" id="PIRSF001555">
    <property type="entry name" value="Asp_ammon_ligase"/>
    <property type="match status" value="1"/>
</dbReference>
<evidence type="ECO:0000313" key="10">
    <source>
        <dbReference type="EMBL" id="MBY0097889.1"/>
    </source>
</evidence>
<evidence type="ECO:0000256" key="3">
    <source>
        <dbReference type="ARBA" id="ARBA00022605"/>
    </source>
</evidence>
<dbReference type="Pfam" id="PF03590">
    <property type="entry name" value="AsnA"/>
    <property type="match status" value="1"/>
</dbReference>
<dbReference type="PANTHER" id="PTHR30073:SF5">
    <property type="entry name" value="ASPARTATE--AMMONIA LIGASE"/>
    <property type="match status" value="1"/>
</dbReference>
<evidence type="ECO:0000256" key="6">
    <source>
        <dbReference type="ARBA" id="ARBA00022888"/>
    </source>
</evidence>
<dbReference type="InterPro" id="IPR006195">
    <property type="entry name" value="aa-tRNA-synth_II"/>
</dbReference>
<dbReference type="EC" id="6.3.1.1" evidence="7 8"/>
<dbReference type="Gene3D" id="3.30.930.10">
    <property type="entry name" value="Bira Bifunctional Protein, Domain 2"/>
    <property type="match status" value="1"/>
</dbReference>
<comment type="subcellular location">
    <subcellularLocation>
        <location evidence="7">Cytoplasm</location>
    </subcellularLocation>
</comment>
<dbReference type="RefSeq" id="WP_221874153.1">
    <property type="nucleotide sequence ID" value="NZ_JACWFH010000016.1"/>
</dbReference>
<dbReference type="InterPro" id="IPR045864">
    <property type="entry name" value="aa-tRNA-synth_II/BPL/LPL"/>
</dbReference>
<evidence type="ECO:0000256" key="1">
    <source>
        <dbReference type="ARBA" id="ARBA00022490"/>
    </source>
</evidence>
<proteinExistence type="inferred from homology"/>
<comment type="catalytic activity">
    <reaction evidence="7">
        <text>L-aspartate + NH4(+) + ATP = L-asparagine + AMP + diphosphate + H(+)</text>
        <dbReference type="Rhea" id="RHEA:11372"/>
        <dbReference type="ChEBI" id="CHEBI:15378"/>
        <dbReference type="ChEBI" id="CHEBI:28938"/>
        <dbReference type="ChEBI" id="CHEBI:29991"/>
        <dbReference type="ChEBI" id="CHEBI:30616"/>
        <dbReference type="ChEBI" id="CHEBI:33019"/>
        <dbReference type="ChEBI" id="CHEBI:58048"/>
        <dbReference type="ChEBI" id="CHEBI:456215"/>
        <dbReference type="EC" id="6.3.1.1"/>
    </reaction>
</comment>
<evidence type="ECO:0000256" key="2">
    <source>
        <dbReference type="ARBA" id="ARBA00022598"/>
    </source>
</evidence>
<dbReference type="PANTHER" id="PTHR30073">
    <property type="entry name" value="ASPARTATE--AMMONIA LIGASE"/>
    <property type="match status" value="1"/>
</dbReference>
<dbReference type="EMBL" id="JACWFH010000016">
    <property type="protein sequence ID" value="MBY0097889.1"/>
    <property type="molecule type" value="Genomic_DNA"/>
</dbReference>
<dbReference type="NCBIfam" id="TIGR00669">
    <property type="entry name" value="asnA"/>
    <property type="match status" value="1"/>
</dbReference>
<accession>A0ABS7K6Q2</accession>
<evidence type="ECO:0000256" key="5">
    <source>
        <dbReference type="ARBA" id="ARBA00022840"/>
    </source>
</evidence>
<reference evidence="10 11" key="1">
    <citation type="submission" date="2020-07" db="EMBL/GenBank/DDBJ databases">
        <title>Fungal Genomes of the International Space Station.</title>
        <authorList>
            <person name="Seuylemezian A."/>
            <person name="Singh N.K."/>
            <person name="Wood J."/>
            <person name="Venkateswaran K."/>
        </authorList>
    </citation>
    <scope>NUCLEOTIDE SEQUENCE [LARGE SCALE GENOMIC DNA]</scope>
    <source>
        <strain evidence="10 11">PL-B2</strain>
    </source>
</reference>
<keyword evidence="1 7" id="KW-0963">Cytoplasm</keyword>
<comment type="caution">
    <text evidence="10">The sequence shown here is derived from an EMBL/GenBank/DDBJ whole genome shotgun (WGS) entry which is preliminary data.</text>
</comment>
<sequence>MITPAAYKSKLGIVETEMAIKKVKDYFESKLSEVLKLVRVSAPLFLQEGTGLNDNLNGTERVVSFDALDIKNEKLEIVQSLAKWKRSALAKYQFPVGTGLYTDMKAIRRDEILDNLHSMFVDQWDWEKVIVQQDRTVGTLKDEVEKIYKALTATEQYVHQLYPSLQPILPKSIHFVTSQELENMYPSLTPKEREDKIAKKHGAVFLMQIGGMLNSGRKHDGRSPDYDDWSLNGDIIVWFPILERAFELSSMGIRVDKKALLKQLKESNCEDRKNLAYHQAVLRGELPFTIGGGIGQSRLCMFFLQKAHIGEVQVSVWNDEILKECKEANIQLL</sequence>
<comment type="similarity">
    <text evidence="7">Belongs to the class-II aminoacyl-tRNA synthetase family. AsnA subfamily.</text>
</comment>
<protein>
    <recommendedName>
        <fullName evidence="7 8">Aspartate--ammonia ligase</fullName>
        <ecNumber evidence="7 8">6.3.1.1</ecNumber>
    </recommendedName>
    <alternativeName>
        <fullName evidence="7">Asparagine synthetase A</fullName>
    </alternativeName>
</protein>
<dbReference type="PROSITE" id="PS50862">
    <property type="entry name" value="AA_TRNA_LIGASE_II"/>
    <property type="match status" value="1"/>
</dbReference>
<keyword evidence="6 7" id="KW-0061">Asparagine biosynthesis</keyword>
<dbReference type="GO" id="GO:0004071">
    <property type="term" value="F:aspartate-ammonia ligase activity"/>
    <property type="evidence" value="ECO:0007669"/>
    <property type="project" value="UniProtKB-EC"/>
</dbReference>
<keyword evidence="4 7" id="KW-0547">Nucleotide-binding</keyword>
<feature type="domain" description="Aminoacyl-transfer RNA synthetases class-II family profile" evidence="9">
    <location>
        <begin position="23"/>
        <end position="324"/>
    </location>
</feature>
<comment type="pathway">
    <text evidence="7">Amino-acid biosynthesis; L-asparagine biosynthesis; L-asparagine from L-aspartate (ammonia route): step 1/1.</text>
</comment>
<organism evidence="10 11">
    <name type="scientific">Mesobacillus maritimus</name>
    <dbReference type="NCBI Taxonomy" id="1643336"/>
    <lineage>
        <taxon>Bacteria</taxon>
        <taxon>Bacillati</taxon>
        <taxon>Bacillota</taxon>
        <taxon>Bacilli</taxon>
        <taxon>Bacillales</taxon>
        <taxon>Bacillaceae</taxon>
        <taxon>Mesobacillus</taxon>
    </lineage>
</organism>
<keyword evidence="3 7" id="KW-0028">Amino-acid biosynthesis</keyword>
<keyword evidence="5 7" id="KW-0067">ATP-binding</keyword>
<evidence type="ECO:0000256" key="8">
    <source>
        <dbReference type="NCBIfam" id="TIGR00669"/>
    </source>
</evidence>